<evidence type="ECO:0000313" key="1">
    <source>
        <dbReference type="EMBL" id="NNH12070.1"/>
    </source>
</evidence>
<dbReference type="Proteomes" id="UP000542973">
    <property type="component" value="Unassembled WGS sequence"/>
</dbReference>
<evidence type="ECO:0000313" key="2">
    <source>
        <dbReference type="Proteomes" id="UP000542973"/>
    </source>
</evidence>
<accession>A0A849B8L8</accession>
<protein>
    <submittedName>
        <fullName evidence="1">Uncharacterized protein</fullName>
    </submittedName>
</protein>
<name>A0A849B8L8_9BURK</name>
<proteinExistence type="predicted"/>
<sequence>MSEKKIAPRAAFEMQKRNAQSRGIGWELTFEQWWEIWEPVYHLRGRGKNGLCMGRERDEGPYAVGNVYITTNLGNMMDYHRRGKRVDKKRQEAIERGGAPVNGYGWAHPKGRTKGIETRSEAMKQKRKGDHYIACVLDGDDVLCASESP</sequence>
<comment type="caution">
    <text evidence="1">The sequence shown here is derived from an EMBL/GenBank/DDBJ whole genome shotgun (WGS) entry which is preliminary data.</text>
</comment>
<dbReference type="AlphaFoldDB" id="A0A849B8L8"/>
<organism evidence="1 2">
    <name type="scientific">Cupriavidus gilardii</name>
    <dbReference type="NCBI Taxonomy" id="82541"/>
    <lineage>
        <taxon>Bacteria</taxon>
        <taxon>Pseudomonadati</taxon>
        <taxon>Pseudomonadota</taxon>
        <taxon>Betaproteobacteria</taxon>
        <taxon>Burkholderiales</taxon>
        <taxon>Burkholderiaceae</taxon>
        <taxon>Cupriavidus</taxon>
    </lineage>
</organism>
<dbReference type="RefSeq" id="WP_151022377.1">
    <property type="nucleotide sequence ID" value="NZ_BAAAEB010000068.1"/>
</dbReference>
<dbReference type="EMBL" id="JABEMD010000023">
    <property type="protein sequence ID" value="NNH12070.1"/>
    <property type="molecule type" value="Genomic_DNA"/>
</dbReference>
<reference evidence="1 2" key="1">
    <citation type="submission" date="2020-05" db="EMBL/GenBank/DDBJ databases">
        <title>MicrobeNet Type strains.</title>
        <authorList>
            <person name="Nicholson A.C."/>
        </authorList>
    </citation>
    <scope>NUCLEOTIDE SEQUENCE [LARGE SCALE GENOMIC DNA]</scope>
    <source>
        <strain evidence="1 2">ATCC 700815</strain>
    </source>
</reference>
<gene>
    <name evidence="1" type="ORF">HLB16_14430</name>
</gene>